<organism evidence="1 2">
    <name type="scientific">Alcaligenes faecalis</name>
    <dbReference type="NCBI Taxonomy" id="511"/>
    <lineage>
        <taxon>Bacteria</taxon>
        <taxon>Pseudomonadati</taxon>
        <taxon>Pseudomonadota</taxon>
        <taxon>Betaproteobacteria</taxon>
        <taxon>Burkholderiales</taxon>
        <taxon>Alcaligenaceae</taxon>
        <taxon>Alcaligenes</taxon>
    </lineage>
</organism>
<gene>
    <name evidence="1" type="ORF">DF183_07080</name>
</gene>
<dbReference type="PANTHER" id="PTHR38598:SF1">
    <property type="entry name" value="INNER MEMBRANE PROTEIN YJCH"/>
    <property type="match status" value="1"/>
</dbReference>
<name>A0A2U2BKC8_ALCFA</name>
<dbReference type="PANTHER" id="PTHR38598">
    <property type="entry name" value="INNER MEMBRANE PROTEIN YJCH"/>
    <property type="match status" value="1"/>
</dbReference>
<protein>
    <submittedName>
        <fullName evidence="1">DUF485 domain-containing protein</fullName>
    </submittedName>
</protein>
<dbReference type="RefSeq" id="WP_026485267.1">
    <property type="nucleotide sequence ID" value="NZ_CAXOJJ010000011.1"/>
</dbReference>
<dbReference type="STRING" id="511.UZ73_06030"/>
<reference evidence="1 2" key="1">
    <citation type="submission" date="2018-05" db="EMBL/GenBank/DDBJ databases">
        <title>Genome Sequence of an Efficient Indole-Degrading Bacterium, Alcaligenes sp.YBY.</title>
        <authorList>
            <person name="Yang B."/>
        </authorList>
    </citation>
    <scope>NUCLEOTIDE SEQUENCE [LARGE SCALE GENOMIC DNA]</scope>
    <source>
        <strain evidence="1 2">YBY</strain>
    </source>
</reference>
<sequence>MQDPLVGRITANPRYQNLVKTRLRLGWILTIVMLVAYYSYIGIIAFDKELFAERLGDGVMTLGIPIGFGVIVLAVVITGIYVWRANTKFDQMAKEVLEEVRK</sequence>
<accession>A0A2U2BKC8</accession>
<dbReference type="EMBL" id="QEXO01000002">
    <property type="protein sequence ID" value="PWE14481.1"/>
    <property type="molecule type" value="Genomic_DNA"/>
</dbReference>
<comment type="caution">
    <text evidence="1">The sequence shown here is derived from an EMBL/GenBank/DDBJ whole genome shotgun (WGS) entry which is preliminary data.</text>
</comment>
<dbReference type="Proteomes" id="UP000245216">
    <property type="component" value="Unassembled WGS sequence"/>
</dbReference>
<evidence type="ECO:0000313" key="1">
    <source>
        <dbReference type="EMBL" id="PWE14481.1"/>
    </source>
</evidence>
<dbReference type="InterPro" id="IPR052959">
    <property type="entry name" value="Inner_membrane_assoc"/>
</dbReference>
<dbReference type="Pfam" id="PF04341">
    <property type="entry name" value="DUF485"/>
    <property type="match status" value="1"/>
</dbReference>
<dbReference type="InterPro" id="IPR007436">
    <property type="entry name" value="DUF485"/>
</dbReference>
<evidence type="ECO:0000313" key="2">
    <source>
        <dbReference type="Proteomes" id="UP000245216"/>
    </source>
</evidence>
<dbReference type="OrthoDB" id="5297034at2"/>
<dbReference type="AlphaFoldDB" id="A0A2U2BKC8"/>
<dbReference type="GeneID" id="94041329"/>
<proteinExistence type="predicted"/>
<reference evidence="1 2" key="2">
    <citation type="submission" date="2018-05" db="EMBL/GenBank/DDBJ databases">
        <authorList>
            <person name="Lanie J.A."/>
            <person name="Ng W.-L."/>
            <person name="Kazmierczak K.M."/>
            <person name="Andrzejewski T.M."/>
            <person name="Davidsen T.M."/>
            <person name="Wayne K.J."/>
            <person name="Tettelin H."/>
            <person name="Glass J.I."/>
            <person name="Rusch D."/>
            <person name="Podicherti R."/>
            <person name="Tsui H.-C.T."/>
            <person name="Winkler M.E."/>
        </authorList>
    </citation>
    <scope>NUCLEOTIDE SEQUENCE [LARGE SCALE GENOMIC DNA]</scope>
    <source>
        <strain evidence="1 2">YBY</strain>
    </source>
</reference>
<dbReference type="GO" id="GO:0005886">
    <property type="term" value="C:plasma membrane"/>
    <property type="evidence" value="ECO:0007669"/>
    <property type="project" value="TreeGrafter"/>
</dbReference>